<comment type="caution">
    <text evidence="7">The sequence shown here is derived from an EMBL/GenBank/DDBJ whole genome shotgun (WGS) entry which is preliminary data.</text>
</comment>
<feature type="region of interest" description="Disordered" evidence="6">
    <location>
        <begin position="696"/>
        <end position="721"/>
    </location>
</feature>
<feature type="compositionally biased region" description="Gly residues" evidence="6">
    <location>
        <begin position="703"/>
        <end position="721"/>
    </location>
</feature>
<keyword evidence="3 5" id="KW-0175">Coiled coil</keyword>
<keyword evidence="4" id="KW-0206">Cytoskeleton</keyword>
<feature type="region of interest" description="Disordered" evidence="6">
    <location>
        <begin position="392"/>
        <end position="414"/>
    </location>
</feature>
<proteinExistence type="predicted"/>
<dbReference type="EMBL" id="JAEHOC010000022">
    <property type="protein sequence ID" value="KAG2432160.1"/>
    <property type="molecule type" value="Genomic_DNA"/>
</dbReference>
<comment type="subcellular location">
    <subcellularLocation>
        <location evidence="1">Cytoplasm</location>
        <location evidence="1">Cytoskeleton</location>
        <location evidence="1">Microtubule organizing center</location>
        <location evidence="1">Centrosome</location>
    </subcellularLocation>
</comment>
<gene>
    <name evidence="7" type="ORF">HXX76_009082</name>
</gene>
<dbReference type="Proteomes" id="UP000650467">
    <property type="component" value="Unassembled WGS sequence"/>
</dbReference>
<feature type="coiled-coil region" evidence="5">
    <location>
        <begin position="21"/>
        <end position="94"/>
    </location>
</feature>
<dbReference type="InterPro" id="IPR052116">
    <property type="entry name" value="Centro_Cilium_Assembly"/>
</dbReference>
<evidence type="ECO:0000313" key="7">
    <source>
        <dbReference type="EMBL" id="KAG2432160.1"/>
    </source>
</evidence>
<organism evidence="7 8">
    <name type="scientific">Chlamydomonas incerta</name>
    <dbReference type="NCBI Taxonomy" id="51695"/>
    <lineage>
        <taxon>Eukaryota</taxon>
        <taxon>Viridiplantae</taxon>
        <taxon>Chlorophyta</taxon>
        <taxon>core chlorophytes</taxon>
        <taxon>Chlorophyceae</taxon>
        <taxon>CS clade</taxon>
        <taxon>Chlamydomonadales</taxon>
        <taxon>Chlamydomonadaceae</taxon>
        <taxon>Chlamydomonas</taxon>
    </lineage>
</organism>
<evidence type="ECO:0000256" key="1">
    <source>
        <dbReference type="ARBA" id="ARBA00004300"/>
    </source>
</evidence>
<evidence type="ECO:0000256" key="6">
    <source>
        <dbReference type="SAM" id="MobiDB-lite"/>
    </source>
</evidence>
<reference evidence="7" key="1">
    <citation type="journal article" date="2020" name="bioRxiv">
        <title>Comparative genomics of Chlamydomonas.</title>
        <authorList>
            <person name="Craig R.J."/>
            <person name="Hasan A.R."/>
            <person name="Ness R.W."/>
            <person name="Keightley P.D."/>
        </authorList>
    </citation>
    <scope>NUCLEOTIDE SEQUENCE</scope>
    <source>
        <strain evidence="7">SAG 7.73</strain>
    </source>
</reference>
<feature type="coiled-coil region" evidence="5">
    <location>
        <begin position="180"/>
        <end position="246"/>
    </location>
</feature>
<evidence type="ECO:0000256" key="2">
    <source>
        <dbReference type="ARBA" id="ARBA00022490"/>
    </source>
</evidence>
<feature type="coiled-coil region" evidence="5">
    <location>
        <begin position="127"/>
        <end position="154"/>
    </location>
</feature>
<feature type="compositionally biased region" description="Basic and acidic residues" evidence="6">
    <location>
        <begin position="392"/>
        <end position="403"/>
    </location>
</feature>
<evidence type="ECO:0000256" key="5">
    <source>
        <dbReference type="SAM" id="Coils"/>
    </source>
</evidence>
<keyword evidence="2" id="KW-0963">Cytoplasm</keyword>
<dbReference type="OrthoDB" id="311279at2759"/>
<dbReference type="AlphaFoldDB" id="A0A835VY34"/>
<name>A0A835VY34_CHLIN</name>
<feature type="coiled-coil region" evidence="5">
    <location>
        <begin position="304"/>
        <end position="331"/>
    </location>
</feature>
<evidence type="ECO:0000256" key="4">
    <source>
        <dbReference type="ARBA" id="ARBA00023212"/>
    </source>
</evidence>
<keyword evidence="8" id="KW-1185">Reference proteome</keyword>
<evidence type="ECO:0000256" key="3">
    <source>
        <dbReference type="ARBA" id="ARBA00023054"/>
    </source>
</evidence>
<dbReference type="PANTHER" id="PTHR23170">
    <property type="entry name" value="NY-REN-58 ANTIGEN"/>
    <property type="match status" value="1"/>
</dbReference>
<accession>A0A835VY34</accession>
<sequence length="761" mass="82257">MSESVVSDYGSEDVAQTIAIITQLKTENVDLKRNFDNLKGLHLQLVESNKTLQARYAALYDDRTNVEKQYQSLCESWRVELEEKQRQLDAAKAQILGPRDLEVLRVKLLEEVDAPYRAKTENLAKEAESSHAAYTKLRREYEELQNIYRSMEVRTVGDQEAHRLESTAQARDLRDKAALITTLQGKLATTETQLRGLQRDLEAARYSHTQMKQELDEVRRLKEKAVVEREQAAAQADKRVKAAEEEAANLMSFVESVTRKNRHLVTELAESQRAAEDLFASNVRLQGAQTALQGQLDSAVRLAATEKSALMEEHEEAIRKLEDKVTALQSEGARKDSLISELKLAQQDELTKLVAVWESRLADEKRAAGEKQRELLDLRADLNEKITALQRQAEERRREDEAALRAAQGEADNAMREAAGERQRGEALTRQLTEANVALEAAKAELADAKAELVKSQMTATQLVERRQDLEQRVQRAEEQALQIRSARDSLAAELESVRREGEEERAALARQEASSRAAWGLEKAALAKRYQAAVKELSARHEAELRKLKRRSRGAVAAVAALTDEVADLKFKAAEAKHVSHMSEVLYLNTVPGTARSASPYRDTYSPGAATTPGPYGGGGYGSYYSPYSPAGGGGGARPITAPSFFTSSMGGAPPPNVVIVTGGNAGGGSNGAGVAAAAAAGAAAGAAASAQAAAAQQQQHDGGGADSGGEGGGGGRVVEGAVGGGGGAGLVDSALLSSIAALRQRQQEYMHMARMGLQA</sequence>
<dbReference type="PANTHER" id="PTHR23170:SF3">
    <property type="entry name" value="LEUCINE-RICH REPEAT-CONTAINING PROTEIN 45"/>
    <property type="match status" value="1"/>
</dbReference>
<evidence type="ECO:0000313" key="8">
    <source>
        <dbReference type="Proteomes" id="UP000650467"/>
    </source>
</evidence>
<protein>
    <submittedName>
        <fullName evidence="7">Uncharacterized protein</fullName>
    </submittedName>
</protein>